<dbReference type="EMBL" id="JADKGY010000035">
    <property type="protein sequence ID" value="MBK9985382.1"/>
    <property type="molecule type" value="Genomic_DNA"/>
</dbReference>
<sequence length="49" mass="5593">MPDTGIPEWDAGYRTNDAIGMHRIHFSGVRTGRDLSVLLKNEFRKISMC</sequence>
<dbReference type="AlphaFoldDB" id="A0A9D7SYC3"/>
<organism evidence="1 2">
    <name type="scientific">Candidatus Opimibacter skivensis</name>
    <dbReference type="NCBI Taxonomy" id="2982028"/>
    <lineage>
        <taxon>Bacteria</taxon>
        <taxon>Pseudomonadati</taxon>
        <taxon>Bacteroidota</taxon>
        <taxon>Saprospiria</taxon>
        <taxon>Saprospirales</taxon>
        <taxon>Saprospiraceae</taxon>
        <taxon>Candidatus Opimibacter</taxon>
    </lineage>
</organism>
<gene>
    <name evidence="1" type="ORF">IPP15_24085</name>
</gene>
<name>A0A9D7SYC3_9BACT</name>
<comment type="caution">
    <text evidence="1">The sequence shown here is derived from an EMBL/GenBank/DDBJ whole genome shotgun (WGS) entry which is preliminary data.</text>
</comment>
<protein>
    <submittedName>
        <fullName evidence="1">Uncharacterized protein</fullName>
    </submittedName>
</protein>
<reference evidence="1 2" key="1">
    <citation type="submission" date="2020-10" db="EMBL/GenBank/DDBJ databases">
        <title>Connecting structure to function with the recovery of over 1000 high-quality activated sludge metagenome-assembled genomes encoding full-length rRNA genes using long-read sequencing.</title>
        <authorList>
            <person name="Singleton C.M."/>
            <person name="Petriglieri F."/>
            <person name="Kristensen J.M."/>
            <person name="Kirkegaard R.H."/>
            <person name="Michaelsen T.Y."/>
            <person name="Andersen M.H."/>
            <person name="Karst S.M."/>
            <person name="Dueholm M.S."/>
            <person name="Nielsen P.H."/>
            <person name="Albertsen M."/>
        </authorList>
    </citation>
    <scope>NUCLEOTIDE SEQUENCE [LARGE SCALE GENOMIC DNA]</scope>
    <source>
        <strain evidence="1">Ribe_18-Q3-R11-54_MAXAC.273</strain>
    </source>
</reference>
<proteinExistence type="predicted"/>
<dbReference type="Proteomes" id="UP000808337">
    <property type="component" value="Unassembled WGS sequence"/>
</dbReference>
<evidence type="ECO:0000313" key="1">
    <source>
        <dbReference type="EMBL" id="MBK9985382.1"/>
    </source>
</evidence>
<accession>A0A9D7SYC3</accession>
<evidence type="ECO:0000313" key="2">
    <source>
        <dbReference type="Proteomes" id="UP000808337"/>
    </source>
</evidence>